<reference evidence="6 7" key="1">
    <citation type="submission" date="2016-03" db="EMBL/GenBank/DDBJ databases">
        <title>Genome sequence of Nesiotobacter sp. nov., a moderately halophilic alphaproteobacterium isolated from the Yellow Sea, China.</title>
        <authorList>
            <person name="Zhang G."/>
            <person name="Zhang R."/>
        </authorList>
    </citation>
    <scope>NUCLEOTIDE SEQUENCE [LARGE SCALE GENOMIC DNA]</scope>
    <source>
        <strain evidence="6 7">WB1-6</strain>
    </source>
</reference>
<protein>
    <submittedName>
        <fullName evidence="6">TetR family transcriptional regulator</fullName>
    </submittedName>
</protein>
<evidence type="ECO:0000256" key="2">
    <source>
        <dbReference type="ARBA" id="ARBA00023125"/>
    </source>
</evidence>
<accession>A0A1U7JM76</accession>
<evidence type="ECO:0000313" key="6">
    <source>
        <dbReference type="EMBL" id="OKL45788.1"/>
    </source>
</evidence>
<proteinExistence type="predicted"/>
<dbReference type="EMBL" id="LVVZ01000003">
    <property type="protein sequence ID" value="OKL45788.1"/>
    <property type="molecule type" value="Genomic_DNA"/>
</dbReference>
<dbReference type="AlphaFoldDB" id="A0A1U7JM76"/>
<keyword evidence="7" id="KW-1185">Reference proteome</keyword>
<organism evidence="6 7">
    <name type="scientific">Pseudovibrio exalbescens</name>
    <dbReference type="NCBI Taxonomy" id="197461"/>
    <lineage>
        <taxon>Bacteria</taxon>
        <taxon>Pseudomonadati</taxon>
        <taxon>Pseudomonadota</taxon>
        <taxon>Alphaproteobacteria</taxon>
        <taxon>Hyphomicrobiales</taxon>
        <taxon>Stappiaceae</taxon>
        <taxon>Pseudovibrio</taxon>
    </lineage>
</organism>
<evidence type="ECO:0000313" key="7">
    <source>
        <dbReference type="Proteomes" id="UP000185783"/>
    </source>
</evidence>
<dbReference type="PRINTS" id="PR00455">
    <property type="entry name" value="HTHTETR"/>
</dbReference>
<dbReference type="InterPro" id="IPR001647">
    <property type="entry name" value="HTH_TetR"/>
</dbReference>
<dbReference type="InterPro" id="IPR009057">
    <property type="entry name" value="Homeodomain-like_sf"/>
</dbReference>
<dbReference type="PANTHER" id="PTHR30055">
    <property type="entry name" value="HTH-TYPE TRANSCRIPTIONAL REGULATOR RUTR"/>
    <property type="match status" value="1"/>
</dbReference>
<dbReference type="SUPFAM" id="SSF46689">
    <property type="entry name" value="Homeodomain-like"/>
    <property type="match status" value="1"/>
</dbReference>
<keyword evidence="1" id="KW-0805">Transcription regulation</keyword>
<dbReference type="STRING" id="197461.A3843_01295"/>
<dbReference type="OrthoDB" id="8478851at2"/>
<feature type="domain" description="HTH tetR-type" evidence="5">
    <location>
        <begin position="6"/>
        <end position="66"/>
    </location>
</feature>
<dbReference type="InterPro" id="IPR041490">
    <property type="entry name" value="KstR2_TetR_C"/>
</dbReference>
<dbReference type="InterPro" id="IPR036271">
    <property type="entry name" value="Tet_transcr_reg_TetR-rel_C_sf"/>
</dbReference>
<dbReference type="GO" id="GO:0003700">
    <property type="term" value="F:DNA-binding transcription factor activity"/>
    <property type="evidence" value="ECO:0007669"/>
    <property type="project" value="TreeGrafter"/>
</dbReference>
<feature type="DNA-binding region" description="H-T-H motif" evidence="4">
    <location>
        <begin position="29"/>
        <end position="48"/>
    </location>
</feature>
<dbReference type="Proteomes" id="UP000185783">
    <property type="component" value="Unassembled WGS sequence"/>
</dbReference>
<dbReference type="GO" id="GO:0000976">
    <property type="term" value="F:transcription cis-regulatory region binding"/>
    <property type="evidence" value="ECO:0007669"/>
    <property type="project" value="TreeGrafter"/>
</dbReference>
<evidence type="ECO:0000256" key="1">
    <source>
        <dbReference type="ARBA" id="ARBA00023015"/>
    </source>
</evidence>
<evidence type="ECO:0000256" key="4">
    <source>
        <dbReference type="PROSITE-ProRule" id="PRU00335"/>
    </source>
</evidence>
<evidence type="ECO:0000259" key="5">
    <source>
        <dbReference type="PROSITE" id="PS50977"/>
    </source>
</evidence>
<dbReference type="PANTHER" id="PTHR30055:SF234">
    <property type="entry name" value="HTH-TYPE TRANSCRIPTIONAL REGULATOR BETI"/>
    <property type="match status" value="1"/>
</dbReference>
<comment type="caution">
    <text evidence="6">The sequence shown here is derived from an EMBL/GenBank/DDBJ whole genome shotgun (WGS) entry which is preliminary data.</text>
</comment>
<gene>
    <name evidence="6" type="ORF">A3843_01295</name>
</gene>
<dbReference type="SUPFAM" id="SSF48498">
    <property type="entry name" value="Tetracyclin repressor-like, C-terminal domain"/>
    <property type="match status" value="1"/>
</dbReference>
<keyword evidence="2 4" id="KW-0238">DNA-binding</keyword>
<name>A0A1U7JM76_9HYPH</name>
<dbReference type="PROSITE" id="PS50977">
    <property type="entry name" value="HTH_TETR_2"/>
    <property type="match status" value="1"/>
</dbReference>
<dbReference type="Pfam" id="PF17932">
    <property type="entry name" value="TetR_C_24"/>
    <property type="match status" value="1"/>
</dbReference>
<dbReference type="Gene3D" id="1.10.357.10">
    <property type="entry name" value="Tetracycline Repressor, domain 2"/>
    <property type="match status" value="1"/>
</dbReference>
<evidence type="ECO:0000256" key="3">
    <source>
        <dbReference type="ARBA" id="ARBA00023163"/>
    </source>
</evidence>
<dbReference type="Gene3D" id="1.10.10.60">
    <property type="entry name" value="Homeodomain-like"/>
    <property type="match status" value="1"/>
</dbReference>
<dbReference type="Pfam" id="PF00440">
    <property type="entry name" value="TetR_N"/>
    <property type="match status" value="1"/>
</dbReference>
<dbReference type="RefSeq" id="WP_028482050.1">
    <property type="nucleotide sequence ID" value="NZ_LVVZ01000003.1"/>
</dbReference>
<keyword evidence="3" id="KW-0804">Transcription</keyword>
<sequence>MLAEMNKSQLEIVEAAADCFANYGADAVSIDDIARHLNATKGRIYHHFRSKSELLCAVRMRSVSLMYDQIAPIVARASDPLDAMKQMAFTHVQLILGHHSYHRVVSEDFRVFFNRSTTPDERRQIEEIIEKRTAYEELFRGVIQKGMDSGVFAKRPISLTVHSLITLLNSPSIWYSPRPGQTQDDRDAIAHDLAAMALGALGVKV</sequence>
<dbReference type="InterPro" id="IPR050109">
    <property type="entry name" value="HTH-type_TetR-like_transc_reg"/>
</dbReference>